<sequence>NKGKLLTPSKLDSILSYPHIVGRDDTIQFLDKHLSGKENPMVFPVFFGGDGTGKSRLMEHARETAQQNFAFTLFAKGYPFWQTDMYNGVLSALGILFEQEPSISDEVFSKLEDRYKLILKPHISLWDTKEVAETEEVAKSDRMTLFEALTEAFIILREMGDGAVLLDDADQIDQPSLQFFDSQYEQTEESKLFFLSSINSPDLITGEDKLLFLLHSMPEAAANSDIQKFQLEPLSLEHVHELVARQFDGKTLPAESEVALLHNSDGNPQFILEALSFLLIEGKIEAVGNEWDLSLVKPEDIPESLSEMIKERLMHMGEEAVNVLKMASLLGDKINAHQLTEMTELKHQQVVDILHHAQRQLFIEETPNPEEFVFAHRMDRSIFYSLMNEDERHQLHARAAEIEQKFSAGS</sequence>
<reference evidence="3" key="1">
    <citation type="journal article" date="2014" name="Front. Microbiol.">
        <title>High frequency of phylogenetically diverse reductive dehalogenase-homologous genes in deep subseafloor sedimentary metagenomes.</title>
        <authorList>
            <person name="Kawai M."/>
            <person name="Futagami T."/>
            <person name="Toyoda A."/>
            <person name="Takaki Y."/>
            <person name="Nishi S."/>
            <person name="Hori S."/>
            <person name="Arai W."/>
            <person name="Tsubouchi T."/>
            <person name="Morono Y."/>
            <person name="Uchiyama I."/>
            <person name="Ito T."/>
            <person name="Fujiyama A."/>
            <person name="Inagaki F."/>
            <person name="Takami H."/>
        </authorList>
    </citation>
    <scope>NUCLEOTIDE SEQUENCE</scope>
    <source>
        <strain evidence="3">Expedition CK06-06</strain>
    </source>
</reference>
<gene>
    <name evidence="3" type="ORF">S03H2_14384</name>
</gene>
<evidence type="ECO:0000256" key="1">
    <source>
        <dbReference type="ARBA" id="ARBA00022741"/>
    </source>
</evidence>
<feature type="non-terminal residue" evidence="3">
    <location>
        <position position="410"/>
    </location>
</feature>
<name>X1GQ46_9ZZZZ</name>
<dbReference type="SUPFAM" id="SSF52540">
    <property type="entry name" value="P-loop containing nucleoside triphosphate hydrolases"/>
    <property type="match status" value="1"/>
</dbReference>
<proteinExistence type="predicted"/>
<evidence type="ECO:0000256" key="2">
    <source>
        <dbReference type="ARBA" id="ARBA00022840"/>
    </source>
</evidence>
<evidence type="ECO:0000313" key="3">
    <source>
        <dbReference type="EMBL" id="GAH43744.1"/>
    </source>
</evidence>
<dbReference type="GO" id="GO:0005737">
    <property type="term" value="C:cytoplasm"/>
    <property type="evidence" value="ECO:0007669"/>
    <property type="project" value="TreeGrafter"/>
</dbReference>
<dbReference type="PANTHER" id="PTHR16305:SF28">
    <property type="entry name" value="GUANYLATE CYCLASE DOMAIN-CONTAINING PROTEIN"/>
    <property type="match status" value="1"/>
</dbReference>
<dbReference type="PANTHER" id="PTHR16305">
    <property type="entry name" value="TESTICULAR SOLUBLE ADENYLYL CYCLASE"/>
    <property type="match status" value="1"/>
</dbReference>
<dbReference type="GO" id="GO:0004016">
    <property type="term" value="F:adenylate cyclase activity"/>
    <property type="evidence" value="ECO:0007669"/>
    <property type="project" value="TreeGrafter"/>
</dbReference>
<keyword evidence="1" id="KW-0547">Nucleotide-binding</keyword>
<feature type="non-terminal residue" evidence="3">
    <location>
        <position position="1"/>
    </location>
</feature>
<dbReference type="InterPro" id="IPR027417">
    <property type="entry name" value="P-loop_NTPase"/>
</dbReference>
<dbReference type="Gene3D" id="3.40.50.300">
    <property type="entry name" value="P-loop containing nucleotide triphosphate hydrolases"/>
    <property type="match status" value="1"/>
</dbReference>
<protein>
    <submittedName>
        <fullName evidence="3">Uncharacterized protein</fullName>
    </submittedName>
</protein>
<accession>X1GQ46</accession>
<keyword evidence="2" id="KW-0067">ATP-binding</keyword>
<dbReference type="AlphaFoldDB" id="X1GQ46"/>
<dbReference type="EMBL" id="BARU01007298">
    <property type="protein sequence ID" value="GAH43744.1"/>
    <property type="molecule type" value="Genomic_DNA"/>
</dbReference>
<dbReference type="GO" id="GO:0005524">
    <property type="term" value="F:ATP binding"/>
    <property type="evidence" value="ECO:0007669"/>
    <property type="project" value="UniProtKB-KW"/>
</dbReference>
<organism evidence="3">
    <name type="scientific">marine sediment metagenome</name>
    <dbReference type="NCBI Taxonomy" id="412755"/>
    <lineage>
        <taxon>unclassified sequences</taxon>
        <taxon>metagenomes</taxon>
        <taxon>ecological metagenomes</taxon>
    </lineage>
</organism>
<comment type="caution">
    <text evidence="3">The sequence shown here is derived from an EMBL/GenBank/DDBJ whole genome shotgun (WGS) entry which is preliminary data.</text>
</comment>